<dbReference type="PANTHER" id="PTHR43459">
    <property type="entry name" value="ENOYL-COA HYDRATASE"/>
    <property type="match status" value="1"/>
</dbReference>
<dbReference type="InterPro" id="IPR029045">
    <property type="entry name" value="ClpP/crotonase-like_dom_sf"/>
</dbReference>
<evidence type="ECO:0000313" key="2">
    <source>
        <dbReference type="Proteomes" id="UP001596074"/>
    </source>
</evidence>
<name>A0ABW1AIZ8_9ACTN</name>
<accession>A0ABW1AIZ8</accession>
<keyword evidence="2" id="KW-1185">Reference proteome</keyword>
<proteinExistence type="predicted"/>
<dbReference type="RefSeq" id="WP_378292606.1">
    <property type="nucleotide sequence ID" value="NZ_JBHSON010000156.1"/>
</dbReference>
<sequence length="262" mass="27402">MADGREADSPVLVEAREGVGIVTLNRPETLNSSDEALHASLARVWPELDASPDIRAIVLTGSGKAFSAGGDLGLLDRMTRDTALRAHIMAEAVDIVRGMTSVRVPIVAAVNGPAVGLGCSLAAMSDLVVIEEHAYFADPHVALGLVAADGGALTWPLLTGLLRAKEYILLGERLPAEEALRLGLANRVVPKGQSLTAALELATRLAKSPPQAVTETKALLNDSLLRAVGALLSKGIESESASFDEQAFQANLAKMLSRRGTS</sequence>
<gene>
    <name evidence="1" type="ORF">ACFPZN_53420</name>
</gene>
<dbReference type="Gene3D" id="3.90.226.10">
    <property type="entry name" value="2-enoyl-CoA Hydratase, Chain A, domain 1"/>
    <property type="match status" value="1"/>
</dbReference>
<evidence type="ECO:0000313" key="1">
    <source>
        <dbReference type="EMBL" id="MFC5754471.1"/>
    </source>
</evidence>
<dbReference type="EMBL" id="JBHSON010000156">
    <property type="protein sequence ID" value="MFC5754471.1"/>
    <property type="molecule type" value="Genomic_DNA"/>
</dbReference>
<dbReference type="SUPFAM" id="SSF52096">
    <property type="entry name" value="ClpP/crotonase"/>
    <property type="match status" value="1"/>
</dbReference>
<comment type="caution">
    <text evidence="1">The sequence shown here is derived from an EMBL/GenBank/DDBJ whole genome shotgun (WGS) entry which is preliminary data.</text>
</comment>
<dbReference type="Proteomes" id="UP001596074">
    <property type="component" value="Unassembled WGS sequence"/>
</dbReference>
<dbReference type="InterPro" id="IPR001753">
    <property type="entry name" value="Enoyl-CoA_hydra/iso"/>
</dbReference>
<dbReference type="Pfam" id="PF00378">
    <property type="entry name" value="ECH_1"/>
    <property type="match status" value="1"/>
</dbReference>
<dbReference type="CDD" id="cd06558">
    <property type="entry name" value="crotonase-like"/>
    <property type="match status" value="1"/>
</dbReference>
<protein>
    <submittedName>
        <fullName evidence="1">Enoyl-CoA hydratase/isomerase family protein</fullName>
    </submittedName>
</protein>
<reference evidence="2" key="1">
    <citation type="journal article" date="2019" name="Int. J. Syst. Evol. Microbiol.">
        <title>The Global Catalogue of Microorganisms (GCM) 10K type strain sequencing project: providing services to taxonomists for standard genome sequencing and annotation.</title>
        <authorList>
            <consortium name="The Broad Institute Genomics Platform"/>
            <consortium name="The Broad Institute Genome Sequencing Center for Infectious Disease"/>
            <person name="Wu L."/>
            <person name="Ma J."/>
        </authorList>
    </citation>
    <scope>NUCLEOTIDE SEQUENCE [LARGE SCALE GENOMIC DNA]</scope>
    <source>
        <strain evidence="2">KCTC 42087</strain>
    </source>
</reference>
<dbReference type="PANTHER" id="PTHR43459:SF3">
    <property type="entry name" value="ENOYL-COA HYDRATASE ECHA15 (ENOYL HYDRASE) (UNSATURATED ACYL-COA HYDRATASE) (CROTONASE)-RELATED"/>
    <property type="match status" value="1"/>
</dbReference>
<organism evidence="1 2">
    <name type="scientific">Actinomadura rugatobispora</name>
    <dbReference type="NCBI Taxonomy" id="1994"/>
    <lineage>
        <taxon>Bacteria</taxon>
        <taxon>Bacillati</taxon>
        <taxon>Actinomycetota</taxon>
        <taxon>Actinomycetes</taxon>
        <taxon>Streptosporangiales</taxon>
        <taxon>Thermomonosporaceae</taxon>
        <taxon>Actinomadura</taxon>
    </lineage>
</organism>